<keyword evidence="6 8" id="KW-0067">ATP-binding</keyword>
<dbReference type="FunFam" id="3.40.50.300:FF:000802">
    <property type="entry name" value="Sulfate adenylyltransferase"/>
    <property type="match status" value="1"/>
</dbReference>
<dbReference type="InterPro" id="IPR002891">
    <property type="entry name" value="APS"/>
</dbReference>
<dbReference type="NCBIfam" id="TIGR00339">
    <property type="entry name" value="sopT"/>
    <property type="match status" value="1"/>
</dbReference>
<feature type="domain" description="Sulphate adenylyltransferase catalytic" evidence="10">
    <location>
        <begin position="173"/>
        <end position="386"/>
    </location>
</feature>
<evidence type="ECO:0000313" key="13">
    <source>
        <dbReference type="Proteomes" id="UP000008555"/>
    </source>
</evidence>
<dbReference type="AlphaFoldDB" id="A9KCB6"/>
<dbReference type="InterPro" id="IPR059117">
    <property type="entry name" value="APS_kinase_dom"/>
</dbReference>
<keyword evidence="4 12" id="KW-0548">Nucleotidyltransferase</keyword>
<dbReference type="Gene3D" id="3.40.50.300">
    <property type="entry name" value="P-loop containing nucleotide triphosphate hydrolases"/>
    <property type="match status" value="1"/>
</dbReference>
<dbReference type="GO" id="GO:0004020">
    <property type="term" value="F:adenylylsulfate kinase activity"/>
    <property type="evidence" value="ECO:0007669"/>
    <property type="project" value="UniProtKB-UniRule"/>
</dbReference>
<proteinExistence type="inferred from homology"/>
<sequence length="585" mass="66162">MGYLFIIINNKGLTKVEKSSQQKNHYKDSLPTMRSLILNPWQLCDLEMLFNGGFAPLNGFLSKADYYCVIETMRLVDGSLWPIPITLDVKSEFATKLIIGEPLALRDDQGSLLGILEVEEIWEPDKYKEAHCVFGTLDEAHPGVKQLLRHKGSFYLNGKLTKINAPKHYDFIQYRLSPQQLKDKLKGLHKNLVGFQTRNPMHRAHFELTRCAAEICNANLLIQPVVGITKLGDVDYVTRARCYEIMLSYYPPGTTFLNFLPLAMRMGGPREALWHMLIRKNYGCTHFIIGRDHASPGVDSRGKPFYEPYAAQALAQKYQTEAGIQIVPFHEMVYSQAKQKYIPVNQIQQNETTLKISGTEIRRRLREGLEIPEWFSYPEVIAELRKSFPPKNKQGITLFLTGLSGAGKSTISKALIAKLQEMDERKITLLDGDVVRKNFSHGLGFSREDRDANVARIAFVASEVTKHGGMAICAQIAPYADTRKRAREIVESQGIFIEVYISAPLEICEQRDPKGLYGKARMGIIKIFTGISDPYEPPASPEIIIETNQITIEESVAKIIFYLLEKGYLTPKVDRVRNSVLSVNA</sequence>
<dbReference type="KEGG" id="cbd:CBUD_0714"/>
<dbReference type="CDD" id="cd02027">
    <property type="entry name" value="APSK"/>
    <property type="match status" value="1"/>
</dbReference>
<dbReference type="NCBIfam" id="TIGR00455">
    <property type="entry name" value="apsK"/>
    <property type="match status" value="1"/>
</dbReference>
<evidence type="ECO:0000256" key="3">
    <source>
        <dbReference type="ARBA" id="ARBA00022679"/>
    </source>
</evidence>
<dbReference type="Gene3D" id="3.10.400.10">
    <property type="entry name" value="Sulfate adenylyltransferase"/>
    <property type="match status" value="1"/>
</dbReference>
<dbReference type="InterPro" id="IPR015947">
    <property type="entry name" value="PUA-like_sf"/>
</dbReference>
<dbReference type="HAMAP" id="MF_00065">
    <property type="entry name" value="Adenylyl_sulf_kinase"/>
    <property type="match status" value="1"/>
</dbReference>
<evidence type="ECO:0000256" key="6">
    <source>
        <dbReference type="ARBA" id="ARBA00022840"/>
    </source>
</evidence>
<evidence type="ECO:0000259" key="9">
    <source>
        <dbReference type="Pfam" id="PF01583"/>
    </source>
</evidence>
<dbReference type="InterPro" id="IPR025980">
    <property type="entry name" value="ATP-Sase_PUA-like_dom"/>
</dbReference>
<dbReference type="HOGENOM" id="CLU_022950_0_0_6"/>
<dbReference type="SUPFAM" id="SSF52374">
    <property type="entry name" value="Nucleotidylyl transferase"/>
    <property type="match status" value="1"/>
</dbReference>
<dbReference type="GO" id="GO:0005737">
    <property type="term" value="C:cytoplasm"/>
    <property type="evidence" value="ECO:0007669"/>
    <property type="project" value="TreeGrafter"/>
</dbReference>
<reference evidence="12 13" key="1">
    <citation type="journal article" date="2009" name="Infect. Immun.">
        <title>Comparative genomics reveal extensive transposon-mediated genomic plasticity and diversity among potential effector proteins within the genus Coxiella.</title>
        <authorList>
            <person name="Beare P.A."/>
            <person name="Unsworth N."/>
            <person name="Andoh M."/>
            <person name="Voth D.E."/>
            <person name="Omsland A."/>
            <person name="Gilk S.D."/>
            <person name="Williams K.P."/>
            <person name="Sobral B.W."/>
            <person name="Kupko J.J.III."/>
            <person name="Porcella S.F."/>
            <person name="Samuel J.E."/>
            <person name="Heinzen R.A."/>
        </authorList>
    </citation>
    <scope>NUCLEOTIDE SEQUENCE [LARGE SCALE GENOMIC DNA]</scope>
    <source>
        <strain evidence="12 13">Dugway 5J108-111</strain>
    </source>
</reference>
<dbReference type="PANTHER" id="PTHR42700">
    <property type="entry name" value="SULFATE ADENYLYLTRANSFERASE"/>
    <property type="match status" value="1"/>
</dbReference>
<evidence type="ECO:0000256" key="5">
    <source>
        <dbReference type="ARBA" id="ARBA00022741"/>
    </source>
</evidence>
<dbReference type="Pfam" id="PF14306">
    <property type="entry name" value="PUA_2"/>
    <property type="match status" value="1"/>
</dbReference>
<dbReference type="InterPro" id="IPR014729">
    <property type="entry name" value="Rossmann-like_a/b/a_fold"/>
</dbReference>
<comment type="catalytic activity">
    <reaction evidence="1 8">
        <text>adenosine 5'-phosphosulfate + ATP = 3'-phosphoadenylyl sulfate + ADP + H(+)</text>
        <dbReference type="Rhea" id="RHEA:24152"/>
        <dbReference type="ChEBI" id="CHEBI:15378"/>
        <dbReference type="ChEBI" id="CHEBI:30616"/>
        <dbReference type="ChEBI" id="CHEBI:58243"/>
        <dbReference type="ChEBI" id="CHEBI:58339"/>
        <dbReference type="ChEBI" id="CHEBI:456216"/>
        <dbReference type="EC" id="2.7.1.25"/>
    </reaction>
</comment>
<dbReference type="UniPathway" id="UPA00140">
    <property type="reaction ID" value="UER00205"/>
</dbReference>
<keyword evidence="8" id="KW-0418">Kinase</keyword>
<evidence type="ECO:0000256" key="8">
    <source>
        <dbReference type="HAMAP-Rule" id="MF_00065"/>
    </source>
</evidence>
<comment type="catalytic activity">
    <reaction evidence="7">
        <text>sulfate + ATP + H(+) = adenosine 5'-phosphosulfate + diphosphate</text>
        <dbReference type="Rhea" id="RHEA:18133"/>
        <dbReference type="ChEBI" id="CHEBI:15378"/>
        <dbReference type="ChEBI" id="CHEBI:16189"/>
        <dbReference type="ChEBI" id="CHEBI:30616"/>
        <dbReference type="ChEBI" id="CHEBI:33019"/>
        <dbReference type="ChEBI" id="CHEBI:58243"/>
        <dbReference type="EC" id="2.7.7.4"/>
    </reaction>
</comment>
<dbReference type="RefSeq" id="WP_011996700.1">
    <property type="nucleotide sequence ID" value="NC_009727.1"/>
</dbReference>
<dbReference type="CDD" id="cd00517">
    <property type="entry name" value="ATPS"/>
    <property type="match status" value="1"/>
</dbReference>
<name>A9KCB6_COXBN</name>
<dbReference type="InterPro" id="IPR027417">
    <property type="entry name" value="P-loop_NTPase"/>
</dbReference>
<evidence type="ECO:0000256" key="4">
    <source>
        <dbReference type="ARBA" id="ARBA00022695"/>
    </source>
</evidence>
<feature type="domain" description="ATP-sulfurylase PUA-like" evidence="11">
    <location>
        <begin position="14"/>
        <end position="164"/>
    </location>
</feature>
<dbReference type="SUPFAM" id="SSF88697">
    <property type="entry name" value="PUA domain-like"/>
    <property type="match status" value="1"/>
</dbReference>
<dbReference type="GO" id="GO:0019379">
    <property type="term" value="P:sulfate assimilation, phosphoadenylyl sulfate reduction by phosphoadenylyl-sulfate reductase (thioredoxin)"/>
    <property type="evidence" value="ECO:0007669"/>
    <property type="project" value="TreeGrafter"/>
</dbReference>
<dbReference type="SUPFAM" id="SSF52540">
    <property type="entry name" value="P-loop containing nucleoside triphosphate hydrolases"/>
    <property type="match status" value="1"/>
</dbReference>
<dbReference type="GO" id="GO:0004781">
    <property type="term" value="F:sulfate adenylyltransferase (ATP) activity"/>
    <property type="evidence" value="ECO:0007669"/>
    <property type="project" value="UniProtKB-EC"/>
</dbReference>
<comment type="function">
    <text evidence="8">Catalyzes the synthesis of activated sulfate.</text>
</comment>
<comment type="caution">
    <text evidence="8">Lacks conserved residue(s) required for the propagation of feature annotation.</text>
</comment>
<dbReference type="InterPro" id="IPR024951">
    <property type="entry name" value="Sulfurylase_cat_dom"/>
</dbReference>
<feature type="domain" description="APS kinase" evidence="9">
    <location>
        <begin position="394"/>
        <end position="545"/>
    </location>
</feature>
<dbReference type="Pfam" id="PF01583">
    <property type="entry name" value="APS_kinase"/>
    <property type="match status" value="1"/>
</dbReference>
<evidence type="ECO:0000256" key="7">
    <source>
        <dbReference type="ARBA" id="ARBA00049370"/>
    </source>
</evidence>
<dbReference type="PANTHER" id="PTHR42700:SF3">
    <property type="entry name" value="BIFUNCTIONAL SAT_APS KINASE-RELATED"/>
    <property type="match status" value="1"/>
</dbReference>
<dbReference type="GO" id="GO:0070814">
    <property type="term" value="P:hydrogen sulfide biosynthetic process"/>
    <property type="evidence" value="ECO:0007669"/>
    <property type="project" value="UniProtKB-UniRule"/>
</dbReference>
<accession>A9KCB6</accession>
<dbReference type="Gene3D" id="3.40.50.620">
    <property type="entry name" value="HUPs"/>
    <property type="match status" value="1"/>
</dbReference>
<protein>
    <recommendedName>
        <fullName evidence="8">Adenylyl-sulfate kinase</fullName>
        <ecNumber evidence="8">2.7.1.25</ecNumber>
    </recommendedName>
    <alternativeName>
        <fullName evidence="8">APS kinase</fullName>
    </alternativeName>
    <alternativeName>
        <fullName evidence="8">ATP adenosine-5'-phosphosulfate 3'-phosphotransferase</fullName>
    </alternativeName>
    <alternativeName>
        <fullName evidence="8">Adenosine-5'-phosphosulfate kinase</fullName>
    </alternativeName>
</protein>
<evidence type="ECO:0000256" key="1">
    <source>
        <dbReference type="ARBA" id="ARBA00001823"/>
    </source>
</evidence>
<dbReference type="InterPro" id="IPR050512">
    <property type="entry name" value="Sulf_AdTrans/APS_kinase"/>
</dbReference>
<dbReference type="InterPro" id="IPR002650">
    <property type="entry name" value="Sulphate_adenylyltransferase"/>
</dbReference>
<feature type="binding site" evidence="8">
    <location>
        <begin position="402"/>
        <end position="409"/>
    </location>
    <ligand>
        <name>ATP</name>
        <dbReference type="ChEBI" id="CHEBI:30616"/>
    </ligand>
</feature>
<keyword evidence="5 8" id="KW-0547">Nucleotide-binding</keyword>
<evidence type="ECO:0000256" key="2">
    <source>
        <dbReference type="ARBA" id="ARBA00004806"/>
    </source>
</evidence>
<dbReference type="GO" id="GO:0005524">
    <property type="term" value="F:ATP binding"/>
    <property type="evidence" value="ECO:0007669"/>
    <property type="project" value="UniProtKB-UniRule"/>
</dbReference>
<organism evidence="12 13">
    <name type="scientific">Coxiella burnetii (strain Dugway 5J108-111)</name>
    <dbReference type="NCBI Taxonomy" id="434922"/>
    <lineage>
        <taxon>Bacteria</taxon>
        <taxon>Pseudomonadati</taxon>
        <taxon>Pseudomonadota</taxon>
        <taxon>Gammaproteobacteria</taxon>
        <taxon>Legionellales</taxon>
        <taxon>Coxiellaceae</taxon>
        <taxon>Coxiella</taxon>
    </lineage>
</organism>
<dbReference type="Proteomes" id="UP000008555">
    <property type="component" value="Chromosome"/>
</dbReference>
<comment type="similarity">
    <text evidence="8">Belongs to the APS kinase family.</text>
</comment>
<dbReference type="Pfam" id="PF01747">
    <property type="entry name" value="ATP-sulfurylase"/>
    <property type="match status" value="1"/>
</dbReference>
<dbReference type="GO" id="GO:0010134">
    <property type="term" value="P:sulfate assimilation via adenylyl sulfate reduction"/>
    <property type="evidence" value="ECO:0007669"/>
    <property type="project" value="TreeGrafter"/>
</dbReference>
<keyword evidence="8" id="KW-0597">Phosphoprotein</keyword>
<dbReference type="NCBIfam" id="NF003013">
    <property type="entry name" value="PRK03846.1"/>
    <property type="match status" value="1"/>
</dbReference>
<keyword evidence="3 8" id="KW-0808">Transferase</keyword>
<comment type="pathway">
    <text evidence="2 8">Sulfur metabolism; hydrogen sulfide biosynthesis; sulfite from sulfate: step 2/3.</text>
</comment>
<evidence type="ECO:0000259" key="10">
    <source>
        <dbReference type="Pfam" id="PF01747"/>
    </source>
</evidence>
<evidence type="ECO:0000313" key="12">
    <source>
        <dbReference type="EMBL" id="ABS78174.2"/>
    </source>
</evidence>
<dbReference type="EMBL" id="CP000733">
    <property type="protein sequence ID" value="ABS78174.2"/>
    <property type="molecule type" value="Genomic_DNA"/>
</dbReference>
<dbReference type="EC" id="2.7.1.25" evidence="8"/>
<dbReference type="NCBIfam" id="NF004040">
    <property type="entry name" value="PRK05537.1"/>
    <property type="match status" value="1"/>
</dbReference>
<gene>
    <name evidence="8" type="primary">cysC</name>
    <name evidence="12" type="synonym">sat/cysC</name>
    <name evidence="12" type="ordered locus">CBUD_0714</name>
</gene>
<evidence type="ECO:0000259" key="11">
    <source>
        <dbReference type="Pfam" id="PF14306"/>
    </source>
</evidence>